<feature type="region of interest" description="Disordered" evidence="1">
    <location>
        <begin position="148"/>
        <end position="176"/>
    </location>
</feature>
<evidence type="ECO:0000259" key="2">
    <source>
        <dbReference type="Pfam" id="PF01918"/>
    </source>
</evidence>
<protein>
    <recommendedName>
        <fullName evidence="2">DNA/RNA-binding protein Alba-like domain-containing protein</fullName>
    </recommendedName>
</protein>
<evidence type="ECO:0000256" key="1">
    <source>
        <dbReference type="SAM" id="MobiDB-lite"/>
    </source>
</evidence>
<feature type="compositionally biased region" description="Basic and acidic residues" evidence="1">
    <location>
        <begin position="18"/>
        <end position="36"/>
    </location>
</feature>
<feature type="region of interest" description="Disordered" evidence="1">
    <location>
        <begin position="96"/>
        <end position="131"/>
    </location>
</feature>
<feature type="compositionally biased region" description="Basic residues" evidence="1">
    <location>
        <begin position="1"/>
        <end position="10"/>
    </location>
</feature>
<keyword evidence="4" id="KW-1185">Reference proteome</keyword>
<reference evidence="3" key="1">
    <citation type="submission" date="2022-07" db="EMBL/GenBank/DDBJ databases">
        <title>Phylogenomic reconstructions and comparative analyses of Kickxellomycotina fungi.</title>
        <authorList>
            <person name="Reynolds N.K."/>
            <person name="Stajich J.E."/>
            <person name="Barry K."/>
            <person name="Grigoriev I.V."/>
            <person name="Crous P."/>
            <person name="Smith M.E."/>
        </authorList>
    </citation>
    <scope>NUCLEOTIDE SEQUENCE</scope>
    <source>
        <strain evidence="3">NBRC 105413</strain>
    </source>
</reference>
<dbReference type="InterPro" id="IPR036882">
    <property type="entry name" value="Alba-like_dom_sf"/>
</dbReference>
<evidence type="ECO:0000313" key="4">
    <source>
        <dbReference type="Proteomes" id="UP001145021"/>
    </source>
</evidence>
<feature type="compositionally biased region" description="Low complexity" evidence="1">
    <location>
        <begin position="164"/>
        <end position="175"/>
    </location>
</feature>
<dbReference type="EMBL" id="JANBOH010000053">
    <property type="protein sequence ID" value="KAJ1646662.1"/>
    <property type="molecule type" value="Genomic_DNA"/>
</dbReference>
<comment type="caution">
    <text evidence="3">The sequence shown here is derived from an EMBL/GenBank/DDBJ whole genome shotgun (WGS) entry which is preliminary data.</text>
</comment>
<organism evidence="3 4">
    <name type="scientific">Coemansia asiatica</name>
    <dbReference type="NCBI Taxonomy" id="1052880"/>
    <lineage>
        <taxon>Eukaryota</taxon>
        <taxon>Fungi</taxon>
        <taxon>Fungi incertae sedis</taxon>
        <taxon>Zoopagomycota</taxon>
        <taxon>Kickxellomycotina</taxon>
        <taxon>Kickxellomycetes</taxon>
        <taxon>Kickxellales</taxon>
        <taxon>Kickxellaceae</taxon>
        <taxon>Coemansia</taxon>
    </lineage>
</organism>
<dbReference type="SUPFAM" id="SSF82704">
    <property type="entry name" value="AlbA-like"/>
    <property type="match status" value="1"/>
</dbReference>
<feature type="region of interest" description="Disordered" evidence="1">
    <location>
        <begin position="1"/>
        <end position="36"/>
    </location>
</feature>
<accession>A0A9W8CL21</accession>
<gene>
    <name evidence="3" type="ORF">LPJ64_001888</name>
</gene>
<sequence>MKSKQRKRKFVVGLSANDSDRSSEDNRTASKPKMTETDVLDMRITTHGKISLYAGHIISELGKNSNKTVYLYAEGAAIAKLVTVLEIVKRNSPCSGSPVSSELSIGNTASSPCNRTTQNTRSNDAAETKKQSSSGLYDLKIIPKKIENSAMPALQNKPSTKATNENANANSNPNEQPWLLAKLWVAQSNRM</sequence>
<dbReference type="Proteomes" id="UP001145021">
    <property type="component" value="Unassembled WGS sequence"/>
</dbReference>
<feature type="compositionally biased region" description="Polar residues" evidence="1">
    <location>
        <begin position="96"/>
        <end position="123"/>
    </location>
</feature>
<dbReference type="GO" id="GO:0003676">
    <property type="term" value="F:nucleic acid binding"/>
    <property type="evidence" value="ECO:0007669"/>
    <property type="project" value="InterPro"/>
</dbReference>
<proteinExistence type="predicted"/>
<dbReference type="Gene3D" id="3.30.110.20">
    <property type="entry name" value="Alba-like domain"/>
    <property type="match status" value="1"/>
</dbReference>
<dbReference type="Pfam" id="PF01918">
    <property type="entry name" value="Alba"/>
    <property type="match status" value="1"/>
</dbReference>
<evidence type="ECO:0000313" key="3">
    <source>
        <dbReference type="EMBL" id="KAJ1646662.1"/>
    </source>
</evidence>
<name>A0A9W8CL21_9FUNG</name>
<dbReference type="AlphaFoldDB" id="A0A9W8CL21"/>
<dbReference type="InterPro" id="IPR002775">
    <property type="entry name" value="DNA/RNA-bd_Alba-like"/>
</dbReference>
<feature type="domain" description="DNA/RNA-binding protein Alba-like" evidence="2">
    <location>
        <begin position="41"/>
        <end position="91"/>
    </location>
</feature>